<comment type="caution">
    <text evidence="1">The sequence shown here is derived from an EMBL/GenBank/DDBJ whole genome shotgun (WGS) entry which is preliminary data.</text>
</comment>
<evidence type="ECO:0000313" key="2">
    <source>
        <dbReference type="Proteomes" id="UP000643165"/>
    </source>
</evidence>
<dbReference type="EMBL" id="BOPB01000005">
    <property type="protein sequence ID" value="GIJ20662.1"/>
    <property type="molecule type" value="Genomic_DNA"/>
</dbReference>
<name>A0ABQ4IRX8_9ACTN</name>
<proteinExistence type="predicted"/>
<organism evidence="1 2">
    <name type="scientific">Micromonospora lutea</name>
    <dbReference type="NCBI Taxonomy" id="419825"/>
    <lineage>
        <taxon>Bacteria</taxon>
        <taxon>Bacillati</taxon>
        <taxon>Actinomycetota</taxon>
        <taxon>Actinomycetes</taxon>
        <taxon>Micromonosporales</taxon>
        <taxon>Micromonosporaceae</taxon>
        <taxon>Micromonospora</taxon>
    </lineage>
</organism>
<sequence length="116" mass="12457">MWRLITLLQSLLRPGTTLPARSDRLAGAVPTSDLGALLIVGDDASILNLIDVNVRRRCSRTWHGGSRHLDVIVNIQDPRARGRSSAAPRGRSGGVCRPTVSVAVVVGSLARWARSI</sequence>
<gene>
    <name evidence="1" type="ORF">Vlu01_12860</name>
</gene>
<evidence type="ECO:0000313" key="1">
    <source>
        <dbReference type="EMBL" id="GIJ20662.1"/>
    </source>
</evidence>
<protein>
    <recommendedName>
        <fullName evidence="3">Secreted protein</fullName>
    </recommendedName>
</protein>
<keyword evidence="2" id="KW-1185">Reference proteome</keyword>
<dbReference type="Proteomes" id="UP000643165">
    <property type="component" value="Unassembled WGS sequence"/>
</dbReference>
<reference evidence="1 2" key="1">
    <citation type="submission" date="2021-01" db="EMBL/GenBank/DDBJ databases">
        <title>Whole genome shotgun sequence of Verrucosispora lutea NBRC 106530.</title>
        <authorList>
            <person name="Komaki H."/>
            <person name="Tamura T."/>
        </authorList>
    </citation>
    <scope>NUCLEOTIDE SEQUENCE [LARGE SCALE GENOMIC DNA]</scope>
    <source>
        <strain evidence="1 2">NBRC 106530</strain>
    </source>
</reference>
<accession>A0ABQ4IRX8</accession>
<evidence type="ECO:0008006" key="3">
    <source>
        <dbReference type="Google" id="ProtNLM"/>
    </source>
</evidence>